<dbReference type="GeneID" id="20319368"/>
<reference evidence="1 2" key="1">
    <citation type="submission" date="2013-11" db="EMBL/GenBank/DDBJ databases">
        <title>Opisthorchis viverrini - life in the bile duct.</title>
        <authorList>
            <person name="Young N.D."/>
            <person name="Nagarajan N."/>
            <person name="Lin S.J."/>
            <person name="Korhonen P.K."/>
            <person name="Jex A.R."/>
            <person name="Hall R.S."/>
            <person name="Safavi-Hemami H."/>
            <person name="Kaewkong W."/>
            <person name="Bertrand D."/>
            <person name="Gao S."/>
            <person name="Seet Q."/>
            <person name="Wongkham S."/>
            <person name="Teh B.T."/>
            <person name="Wongkham C."/>
            <person name="Intapan P.M."/>
            <person name="Maleewong W."/>
            <person name="Yang X."/>
            <person name="Hu M."/>
            <person name="Wang Z."/>
            <person name="Hofmann A."/>
            <person name="Sternberg P.W."/>
            <person name="Tan P."/>
            <person name="Wang J."/>
            <person name="Gasser R.B."/>
        </authorList>
    </citation>
    <scope>NUCLEOTIDE SEQUENCE [LARGE SCALE GENOMIC DNA]</scope>
</reference>
<protein>
    <submittedName>
        <fullName evidence="1">Uncharacterized protein</fullName>
    </submittedName>
</protein>
<evidence type="ECO:0000313" key="1">
    <source>
        <dbReference type="EMBL" id="KER27824.1"/>
    </source>
</evidence>
<evidence type="ECO:0000313" key="2">
    <source>
        <dbReference type="Proteomes" id="UP000054324"/>
    </source>
</evidence>
<keyword evidence="2" id="KW-1185">Reference proteome</keyword>
<name>A0A075AFJ7_OPIVI</name>
<sequence length="287" mass="32180">MKIVSTQCRRHAEELGWYLRLADKLYSSCDGQNTLSSTLKKHSPSRRAIINKQGGKPTRRNRHLVDPANSSDSSIYVNSEAYTLWSKQTVGLFHLTRIDSSTFSGWSQSNIVLTDRVLSLLELHKPTHVEALFPKKLIVYRSIKSRFAHLSSHFASRGGNIRSLLCWMHRENTYTKETAAKLQNQSSTEYSYSLLQNTRTVGAVAKQPSSSVLPFACICSKVNFRMSPACAGRVVVTNLPRMSDVRISNPFIAIGYALLMSSNTSRTRVHRFSPSVKTIARGQVTIV</sequence>
<dbReference type="KEGG" id="ovi:T265_05186"/>
<proteinExistence type="predicted"/>
<gene>
    <name evidence="1" type="ORF">T265_05186</name>
</gene>
<dbReference type="Proteomes" id="UP000054324">
    <property type="component" value="Unassembled WGS sequence"/>
</dbReference>
<dbReference type="AlphaFoldDB" id="A0A075AFJ7"/>
<dbReference type="EMBL" id="KL596713">
    <property type="protein sequence ID" value="KER27824.1"/>
    <property type="molecule type" value="Genomic_DNA"/>
</dbReference>
<organism evidence="1 2">
    <name type="scientific">Opisthorchis viverrini</name>
    <name type="common">Southeast Asian liver fluke</name>
    <dbReference type="NCBI Taxonomy" id="6198"/>
    <lineage>
        <taxon>Eukaryota</taxon>
        <taxon>Metazoa</taxon>
        <taxon>Spiralia</taxon>
        <taxon>Lophotrochozoa</taxon>
        <taxon>Platyhelminthes</taxon>
        <taxon>Trematoda</taxon>
        <taxon>Digenea</taxon>
        <taxon>Opisthorchiida</taxon>
        <taxon>Opisthorchiata</taxon>
        <taxon>Opisthorchiidae</taxon>
        <taxon>Opisthorchis</taxon>
    </lineage>
</organism>
<dbReference type="RefSeq" id="XP_009168394.1">
    <property type="nucleotide sequence ID" value="XM_009170130.1"/>
</dbReference>
<accession>A0A075AFJ7</accession>
<dbReference type="CTD" id="20319368"/>